<evidence type="ECO:0000313" key="1">
    <source>
        <dbReference type="EMBL" id="KAJ7550563.1"/>
    </source>
</evidence>
<accession>A0ACC2D8L3</accession>
<dbReference type="EMBL" id="CM055098">
    <property type="protein sequence ID" value="KAJ7550563.1"/>
    <property type="molecule type" value="Genomic_DNA"/>
</dbReference>
<reference evidence="2" key="1">
    <citation type="journal article" date="2024" name="Proc. Natl. Acad. Sci. U.S.A.">
        <title>Extraordinary preservation of gene collinearity over three hundred million years revealed in homosporous lycophytes.</title>
        <authorList>
            <person name="Li C."/>
            <person name="Wickell D."/>
            <person name="Kuo L.Y."/>
            <person name="Chen X."/>
            <person name="Nie B."/>
            <person name="Liao X."/>
            <person name="Peng D."/>
            <person name="Ji J."/>
            <person name="Jenkins J."/>
            <person name="Williams M."/>
            <person name="Shu S."/>
            <person name="Plott C."/>
            <person name="Barry K."/>
            <person name="Rajasekar S."/>
            <person name="Grimwood J."/>
            <person name="Han X."/>
            <person name="Sun S."/>
            <person name="Hou Z."/>
            <person name="He W."/>
            <person name="Dai G."/>
            <person name="Sun C."/>
            <person name="Schmutz J."/>
            <person name="Leebens-Mack J.H."/>
            <person name="Li F.W."/>
            <person name="Wang L."/>
        </authorList>
    </citation>
    <scope>NUCLEOTIDE SEQUENCE [LARGE SCALE GENOMIC DNA]</scope>
    <source>
        <strain evidence="2">cv. PW_Plant_1</strain>
    </source>
</reference>
<name>A0ACC2D8L3_DIPCM</name>
<proteinExistence type="predicted"/>
<dbReference type="Proteomes" id="UP001162992">
    <property type="component" value="Chromosome 7"/>
</dbReference>
<organism evidence="1 2">
    <name type="scientific">Diphasiastrum complanatum</name>
    <name type="common">Issler's clubmoss</name>
    <name type="synonym">Lycopodium complanatum</name>
    <dbReference type="NCBI Taxonomy" id="34168"/>
    <lineage>
        <taxon>Eukaryota</taxon>
        <taxon>Viridiplantae</taxon>
        <taxon>Streptophyta</taxon>
        <taxon>Embryophyta</taxon>
        <taxon>Tracheophyta</taxon>
        <taxon>Lycopodiopsida</taxon>
        <taxon>Lycopodiales</taxon>
        <taxon>Lycopodiaceae</taxon>
        <taxon>Lycopodioideae</taxon>
        <taxon>Diphasiastrum</taxon>
    </lineage>
</organism>
<sequence>MKIQIGVKDKERIENCVSMNNLHQYDVNLDDCENIPLTTMPSSHLSTRPHYASHFRGSVKRIAHKFDGKGSFCSKEWDLQEGEDGNFCWYHVELPRSNHKLALAAQYLIDVLCPPLKLQDILSLVSNGPFCGYIDGALIFRVNSAGPTSSKFTHRISARITQNMMITVSLGRVPRLEFSNVVGESLLSEVPILDSNGRSEEADRSNETGFVIQEHVLEFFLTMNHPEEADKPVPMCMSNLIVHVVGTHIDHLQDIVVKLDMDLDEVERELDKGGYVAKKQMLDSRRFPKMHLDLQRLLQAIAQGEQVFPRVKEKCAGKPWCAVEDITALEGLVGRLRKLKENVGLTANRIAAIKAGLDTWQAEQINRKLYYLSFLSMIFLPLSIVTGVFGMNVGGVPWTDRADPSQNDGFRNVILLCTAILILLLACFGAVPLYSFFSSRRKQLAIKMRWFNSIKSIRRRAGSSAEEQRGGYIHL</sequence>
<comment type="caution">
    <text evidence="1">The sequence shown here is derived from an EMBL/GenBank/DDBJ whole genome shotgun (WGS) entry which is preliminary data.</text>
</comment>
<protein>
    <submittedName>
        <fullName evidence="1">Uncharacterized protein</fullName>
    </submittedName>
</protein>
<gene>
    <name evidence="1" type="ORF">O6H91_07G106500</name>
</gene>
<evidence type="ECO:0000313" key="2">
    <source>
        <dbReference type="Proteomes" id="UP001162992"/>
    </source>
</evidence>
<keyword evidence="2" id="KW-1185">Reference proteome</keyword>